<dbReference type="EMBL" id="WUEY01000012">
    <property type="protein sequence ID" value="NEI72495.1"/>
    <property type="molecule type" value="Genomic_DNA"/>
</dbReference>
<protein>
    <submittedName>
        <fullName evidence="2">Uncharacterized protein</fullName>
    </submittedName>
</protein>
<evidence type="ECO:0000313" key="3">
    <source>
        <dbReference type="Proteomes" id="UP000483035"/>
    </source>
</evidence>
<dbReference type="RefSeq" id="WP_163989969.1">
    <property type="nucleotide sequence ID" value="NZ_WUEY01000012.1"/>
</dbReference>
<proteinExistence type="predicted"/>
<reference evidence="2 3" key="1">
    <citation type="submission" date="2019-12" db="EMBL/GenBank/DDBJ databases">
        <title>Rhizobium genotypes associated with high levels of biological nitrogen fixation by grain legumes in a temperate-maritime cropping system.</title>
        <authorList>
            <person name="Maluk M."/>
            <person name="Francesc Ferrando Molina F."/>
            <person name="Lopez Del Egido L."/>
            <person name="Lafos M."/>
            <person name="Langarica-Fuentes A."/>
            <person name="Gebre Yohannes G."/>
            <person name="Young M.W."/>
            <person name="Martin P."/>
            <person name="Gantlett R."/>
            <person name="Kenicer G."/>
            <person name="Hawes C."/>
            <person name="Begg G.S."/>
            <person name="Quilliam R.S."/>
            <person name="Squire G.R."/>
            <person name="Poole P.S."/>
            <person name="Young P.W."/>
            <person name="Iannetta P.M."/>
            <person name="James E.K."/>
        </authorList>
    </citation>
    <scope>NUCLEOTIDE SEQUENCE [LARGE SCALE GENOMIC DNA]</scope>
    <source>
        <strain evidence="2 3">JHI1118</strain>
    </source>
</reference>
<evidence type="ECO:0000256" key="1">
    <source>
        <dbReference type="SAM" id="MobiDB-lite"/>
    </source>
</evidence>
<comment type="caution">
    <text evidence="2">The sequence shown here is derived from an EMBL/GenBank/DDBJ whole genome shotgun (WGS) entry which is preliminary data.</text>
</comment>
<gene>
    <name evidence="2" type="ORF">GR212_23270</name>
</gene>
<accession>A0A6L9U970</accession>
<evidence type="ECO:0000313" key="2">
    <source>
        <dbReference type="EMBL" id="NEI72495.1"/>
    </source>
</evidence>
<organism evidence="2 3">
    <name type="scientific">Rhizobium lusitanum</name>
    <dbReference type="NCBI Taxonomy" id="293958"/>
    <lineage>
        <taxon>Bacteria</taxon>
        <taxon>Pseudomonadati</taxon>
        <taxon>Pseudomonadota</taxon>
        <taxon>Alphaproteobacteria</taxon>
        <taxon>Hyphomicrobiales</taxon>
        <taxon>Rhizobiaceae</taxon>
        <taxon>Rhizobium/Agrobacterium group</taxon>
        <taxon>Rhizobium</taxon>
    </lineage>
</organism>
<dbReference type="AlphaFoldDB" id="A0A6L9U970"/>
<name>A0A6L9U970_9HYPH</name>
<sequence length="100" mass="10792">MSLPSKEDARLCASVVKEIARAKGITGDPASIGALTTTVARLFNRGLRNRDVLLSEAMTIADITASRGERDVLSGELRNMNPGAIDLSMEPEDERGHQQQ</sequence>
<feature type="region of interest" description="Disordered" evidence="1">
    <location>
        <begin position="74"/>
        <end position="100"/>
    </location>
</feature>
<dbReference type="Proteomes" id="UP000483035">
    <property type="component" value="Unassembled WGS sequence"/>
</dbReference>